<dbReference type="InterPro" id="IPR053230">
    <property type="entry name" value="Trans_reg_galc"/>
</dbReference>
<dbReference type="EMBL" id="ML994628">
    <property type="protein sequence ID" value="KAF2187211.1"/>
    <property type="molecule type" value="Genomic_DNA"/>
</dbReference>
<feature type="domain" description="Xylanolytic transcriptional activator regulatory" evidence="3">
    <location>
        <begin position="262"/>
        <end position="335"/>
    </location>
</feature>
<reference evidence="4" key="1">
    <citation type="journal article" date="2020" name="Stud. Mycol.">
        <title>101 Dothideomycetes genomes: a test case for predicting lifestyles and emergence of pathogens.</title>
        <authorList>
            <person name="Haridas S."/>
            <person name="Albert R."/>
            <person name="Binder M."/>
            <person name="Bloem J."/>
            <person name="Labutti K."/>
            <person name="Salamov A."/>
            <person name="Andreopoulos B."/>
            <person name="Baker S."/>
            <person name="Barry K."/>
            <person name="Bills G."/>
            <person name="Bluhm B."/>
            <person name="Cannon C."/>
            <person name="Castanera R."/>
            <person name="Culley D."/>
            <person name="Daum C."/>
            <person name="Ezra D."/>
            <person name="Gonzalez J."/>
            <person name="Henrissat B."/>
            <person name="Kuo A."/>
            <person name="Liang C."/>
            <person name="Lipzen A."/>
            <person name="Lutzoni F."/>
            <person name="Magnuson J."/>
            <person name="Mondo S."/>
            <person name="Nolan M."/>
            <person name="Ohm R."/>
            <person name="Pangilinan J."/>
            <person name="Park H.-J."/>
            <person name="Ramirez L."/>
            <person name="Alfaro M."/>
            <person name="Sun H."/>
            <person name="Tritt A."/>
            <person name="Yoshinaga Y."/>
            <person name="Zwiers L.-H."/>
            <person name="Turgeon B."/>
            <person name="Goodwin S."/>
            <person name="Spatafora J."/>
            <person name="Crous P."/>
            <person name="Grigoriev I."/>
        </authorList>
    </citation>
    <scope>NUCLEOTIDE SEQUENCE</scope>
    <source>
        <strain evidence="4">CBS 207.26</strain>
    </source>
</reference>
<feature type="compositionally biased region" description="Low complexity" evidence="2">
    <location>
        <begin position="358"/>
        <end position="368"/>
    </location>
</feature>
<protein>
    <recommendedName>
        <fullName evidence="3">Xylanolytic transcriptional activator regulatory domain-containing protein</fullName>
    </recommendedName>
</protein>
<evidence type="ECO:0000313" key="5">
    <source>
        <dbReference type="Proteomes" id="UP000800200"/>
    </source>
</evidence>
<feature type="region of interest" description="Disordered" evidence="2">
    <location>
        <begin position="106"/>
        <end position="125"/>
    </location>
</feature>
<dbReference type="GO" id="GO:0006351">
    <property type="term" value="P:DNA-templated transcription"/>
    <property type="evidence" value="ECO:0007669"/>
    <property type="project" value="InterPro"/>
</dbReference>
<evidence type="ECO:0000256" key="2">
    <source>
        <dbReference type="SAM" id="MobiDB-lite"/>
    </source>
</evidence>
<dbReference type="SMART" id="SM00906">
    <property type="entry name" value="Fungal_trans"/>
    <property type="match status" value="1"/>
</dbReference>
<evidence type="ECO:0000259" key="3">
    <source>
        <dbReference type="SMART" id="SM00906"/>
    </source>
</evidence>
<dbReference type="OrthoDB" id="424974at2759"/>
<dbReference type="Pfam" id="PF04082">
    <property type="entry name" value="Fungal_trans"/>
    <property type="match status" value="1"/>
</dbReference>
<dbReference type="GO" id="GO:0003677">
    <property type="term" value="F:DNA binding"/>
    <property type="evidence" value="ECO:0007669"/>
    <property type="project" value="InterPro"/>
</dbReference>
<evidence type="ECO:0000313" key="4">
    <source>
        <dbReference type="EMBL" id="KAF2187211.1"/>
    </source>
</evidence>
<accession>A0A6A6E5L4</accession>
<dbReference type="PANTHER" id="PTHR47654:SF5">
    <property type="entry name" value="TRANSCRIPTION FACTOR DOMAIN-CONTAINING PROTEIN"/>
    <property type="match status" value="1"/>
</dbReference>
<dbReference type="CDD" id="cd12148">
    <property type="entry name" value="fungal_TF_MHR"/>
    <property type="match status" value="1"/>
</dbReference>
<sequence>MINFLKDLKNRVTEEDKQQIDGLLGGVLDDISDAASSLKRRRSSDPDGIHGEANVSAEVGSNEDLDILDEDLLRDEETRATGYVGKSSELQWLRRLQHEMERPEGALSRFDSLYGPPGDSPETTSRRMEAFKRRQQQNTSPPIQISTSTFYLDNHSIEVDYAIDPFELPPMETAQRLFSSYMNTVQDLFPILSRKTFTSQFYEYYTSKRQGRPFSDHLIYQSRAHMLGLKEPSLISHPDLLQIQITALLAFYFLSIGHVNRAWVVIGISLRFAYALGLHVRNEDPTATVAKKETLLQMWWGLYSLEEVLSTIAGRPSFVLEDFCSVPLPLPLATEQLSDETLTYQFDKQYEVASIHQSPSEASSATSSRIGFSVPSHPGSEPSNAGSYLKGRVQVSMITQKAMVDLYSARVGIRSWKHVQQTIAGLYEQLKAWSVSLPSGLNFTQPNADTSFQRERLILEMYYTRTKILITRPCLCRLDSRIANQTKSLDDFNKQTARICVGAAKAMTDLLPDHVNTVYLYRTGPWWSLVHNLMQALTVLLLEMSYGTVHFHPNGEEILFSVKKLIRWLRAMKENNQMAERAYAMAFGILQRLAPRVDANISDLLREDAAGRTVPATSNFEDQFTAGEYDQGYPFSAGEYSQQFGGQEMRASSSHGIQTGHASMFAFPSGPHQDSSVLAFTDPGGTLPPNLPQSSPFFGNPFLTAYDEQCPIPWLSRVVELTARLKPREITEETYSHLGA</sequence>
<dbReference type="InterPro" id="IPR007219">
    <property type="entry name" value="XnlR_reg_dom"/>
</dbReference>
<name>A0A6A6E5L4_9PEZI</name>
<organism evidence="4 5">
    <name type="scientific">Zopfia rhizophila CBS 207.26</name>
    <dbReference type="NCBI Taxonomy" id="1314779"/>
    <lineage>
        <taxon>Eukaryota</taxon>
        <taxon>Fungi</taxon>
        <taxon>Dikarya</taxon>
        <taxon>Ascomycota</taxon>
        <taxon>Pezizomycotina</taxon>
        <taxon>Dothideomycetes</taxon>
        <taxon>Dothideomycetes incertae sedis</taxon>
        <taxon>Zopfiaceae</taxon>
        <taxon>Zopfia</taxon>
    </lineage>
</organism>
<dbReference type="GO" id="GO:0008270">
    <property type="term" value="F:zinc ion binding"/>
    <property type="evidence" value="ECO:0007669"/>
    <property type="project" value="InterPro"/>
</dbReference>
<dbReference type="PANTHER" id="PTHR47654">
    <property type="entry name" value="ZN(II)2CYS6 TRANSCRIPTION FACTOR (EUROFUNG)-RELATED"/>
    <property type="match status" value="1"/>
</dbReference>
<keyword evidence="1" id="KW-0539">Nucleus</keyword>
<feature type="region of interest" description="Disordered" evidence="2">
    <location>
        <begin position="358"/>
        <end position="385"/>
    </location>
</feature>
<evidence type="ECO:0000256" key="1">
    <source>
        <dbReference type="ARBA" id="ARBA00023242"/>
    </source>
</evidence>
<dbReference type="AlphaFoldDB" id="A0A6A6E5L4"/>
<proteinExistence type="predicted"/>
<dbReference type="Proteomes" id="UP000800200">
    <property type="component" value="Unassembled WGS sequence"/>
</dbReference>
<keyword evidence="5" id="KW-1185">Reference proteome</keyword>
<gene>
    <name evidence="4" type="ORF">K469DRAFT_738344</name>
</gene>